<feature type="transmembrane region" description="Helical" evidence="9">
    <location>
        <begin position="378"/>
        <end position="398"/>
    </location>
</feature>
<dbReference type="Pfam" id="PF00497">
    <property type="entry name" value="SBP_bac_3"/>
    <property type="match status" value="1"/>
</dbReference>
<dbReference type="SMART" id="SM00062">
    <property type="entry name" value="PBPb"/>
    <property type="match status" value="1"/>
</dbReference>
<name>A0A1I3T1N2_9HYPH</name>
<organism evidence="11 12">
    <name type="scientific">Aquamicrobium aerolatum DSM 21857</name>
    <dbReference type="NCBI Taxonomy" id="1121003"/>
    <lineage>
        <taxon>Bacteria</taxon>
        <taxon>Pseudomonadati</taxon>
        <taxon>Pseudomonadota</taxon>
        <taxon>Alphaproteobacteria</taxon>
        <taxon>Hyphomicrobiales</taxon>
        <taxon>Phyllobacteriaceae</taxon>
        <taxon>Aerobium</taxon>
    </lineage>
</organism>
<evidence type="ECO:0000256" key="3">
    <source>
        <dbReference type="ARBA" id="ARBA00022448"/>
    </source>
</evidence>
<dbReference type="RefSeq" id="WP_091525075.1">
    <property type="nucleotide sequence ID" value="NZ_FORF01000038.1"/>
</dbReference>
<evidence type="ECO:0000256" key="6">
    <source>
        <dbReference type="ARBA" id="ARBA00022970"/>
    </source>
</evidence>
<dbReference type="SUPFAM" id="SSF161098">
    <property type="entry name" value="MetI-like"/>
    <property type="match status" value="1"/>
</dbReference>
<dbReference type="GO" id="GO:0006865">
    <property type="term" value="P:amino acid transport"/>
    <property type="evidence" value="ECO:0007669"/>
    <property type="project" value="UniProtKB-KW"/>
</dbReference>
<comment type="similarity">
    <text evidence="2">Belongs to the binding-protein-dependent transport system permease family. HisMQ subfamily.</text>
</comment>
<sequence length="518" mass="56453">MLKRIIIVSVALVLPLLLILPARAVDPAVIGERSELVVGVKADYRPFGFRDKEGELAGLEVDIAAELARMLGVTLRLVAVTSSDRLQKLAAGDVDILIATLGDTMDRRRLVRMIEPGYYGGGASVLLPGDSSIRVWDDLKGRELCGVQGALWNRLAATRLLAEIRAFGSVRDAELALRDKNCAGWIYDEAAIRDRLADADWADYRMLAPEFISPWAIAVARDGPLASFLDETVAMWLRTGWLSRLEEKWQLQPSTYLQQAELRWRQKDETGAWRCQLDDNARWPLECRDLDLIPAQELAGIGTAIVGLRDRFGVDLTPFYDPFSRSAFLKAMVTTLLLAIAAVIGSLAVGIAGGAMLRSHAWLLRFPAQMLTTFFRMTPPLLQLYLVFFGIGGLLAARGMTLDAIWVAIIVLSLYAGASNAIAIAEAAAAIPVDAPQRPRRIATLAFPAVMGSCINIVKATAMASAIAVGELVHASTSIIADYGNVGVMMNILLACYVALVIAVVFAFSLFEKKVLER</sequence>
<dbReference type="EMBL" id="FORF01000038">
    <property type="protein sequence ID" value="SFJ63606.1"/>
    <property type="molecule type" value="Genomic_DNA"/>
</dbReference>
<dbReference type="STRING" id="1121003.SAMN03080618_03510"/>
<dbReference type="AlphaFoldDB" id="A0A1I3T1N2"/>
<evidence type="ECO:0000256" key="5">
    <source>
        <dbReference type="ARBA" id="ARBA00022692"/>
    </source>
</evidence>
<dbReference type="InterPro" id="IPR035906">
    <property type="entry name" value="MetI-like_sf"/>
</dbReference>
<dbReference type="InterPro" id="IPR043429">
    <property type="entry name" value="ArtM/GltK/GlnP/TcyL/YhdX-like"/>
</dbReference>
<proteinExistence type="inferred from homology"/>
<dbReference type="Gene3D" id="3.40.190.10">
    <property type="entry name" value="Periplasmic binding protein-like II"/>
    <property type="match status" value="2"/>
</dbReference>
<dbReference type="OrthoDB" id="6192933at2"/>
<feature type="transmembrane region" description="Helical" evidence="9">
    <location>
        <begin position="331"/>
        <end position="357"/>
    </location>
</feature>
<evidence type="ECO:0000256" key="8">
    <source>
        <dbReference type="ARBA" id="ARBA00023136"/>
    </source>
</evidence>
<evidence type="ECO:0000256" key="7">
    <source>
        <dbReference type="ARBA" id="ARBA00022989"/>
    </source>
</evidence>
<evidence type="ECO:0000313" key="11">
    <source>
        <dbReference type="EMBL" id="SFJ63606.1"/>
    </source>
</evidence>
<dbReference type="PANTHER" id="PTHR30614:SF37">
    <property type="entry name" value="AMINO-ACID ABC TRANSPORTER PERMEASE PROTEIN YHDX-RELATED"/>
    <property type="match status" value="1"/>
</dbReference>
<accession>A0A1I3T1N2</accession>
<reference evidence="12" key="1">
    <citation type="submission" date="2016-10" db="EMBL/GenBank/DDBJ databases">
        <authorList>
            <person name="Varghese N."/>
            <person name="Submissions S."/>
        </authorList>
    </citation>
    <scope>NUCLEOTIDE SEQUENCE [LARGE SCALE GENOMIC DNA]</scope>
    <source>
        <strain evidence="12">DSM 21857</strain>
    </source>
</reference>
<dbReference type="GO" id="GO:0043190">
    <property type="term" value="C:ATP-binding cassette (ABC) transporter complex"/>
    <property type="evidence" value="ECO:0007669"/>
    <property type="project" value="InterPro"/>
</dbReference>
<evidence type="ECO:0000259" key="10">
    <source>
        <dbReference type="SMART" id="SM00062"/>
    </source>
</evidence>
<evidence type="ECO:0000256" key="9">
    <source>
        <dbReference type="SAM" id="Phobius"/>
    </source>
</evidence>
<evidence type="ECO:0000256" key="2">
    <source>
        <dbReference type="ARBA" id="ARBA00010072"/>
    </source>
</evidence>
<keyword evidence="4" id="KW-1003">Cell membrane</keyword>
<dbReference type="GO" id="GO:0022857">
    <property type="term" value="F:transmembrane transporter activity"/>
    <property type="evidence" value="ECO:0007669"/>
    <property type="project" value="InterPro"/>
</dbReference>
<evidence type="ECO:0000256" key="1">
    <source>
        <dbReference type="ARBA" id="ARBA00004429"/>
    </source>
</evidence>
<dbReference type="SUPFAM" id="SSF53850">
    <property type="entry name" value="Periplasmic binding protein-like II"/>
    <property type="match status" value="1"/>
</dbReference>
<dbReference type="Proteomes" id="UP000242763">
    <property type="component" value="Unassembled WGS sequence"/>
</dbReference>
<protein>
    <submittedName>
        <fullName evidence="11">Polar amino acid transport system substrate-binding protein</fullName>
    </submittedName>
</protein>
<feature type="transmembrane region" description="Helical" evidence="9">
    <location>
        <begin position="488"/>
        <end position="511"/>
    </location>
</feature>
<comment type="subcellular location">
    <subcellularLocation>
        <location evidence="1">Cell inner membrane</location>
        <topology evidence="1">Multi-pass membrane protein</topology>
    </subcellularLocation>
</comment>
<dbReference type="Gene3D" id="1.10.3720.10">
    <property type="entry name" value="MetI-like"/>
    <property type="match status" value="1"/>
</dbReference>
<gene>
    <name evidence="11" type="ORF">SAMN03080618_03510</name>
</gene>
<dbReference type="NCBIfam" id="TIGR01726">
    <property type="entry name" value="HEQRo_perm_3TM"/>
    <property type="match status" value="1"/>
</dbReference>
<feature type="transmembrane region" description="Helical" evidence="9">
    <location>
        <begin position="404"/>
        <end position="433"/>
    </location>
</feature>
<keyword evidence="3" id="KW-0813">Transport</keyword>
<dbReference type="CDD" id="cd06261">
    <property type="entry name" value="TM_PBP2"/>
    <property type="match status" value="1"/>
</dbReference>
<dbReference type="InterPro" id="IPR001638">
    <property type="entry name" value="Solute-binding_3/MltF_N"/>
</dbReference>
<dbReference type="InterPro" id="IPR000515">
    <property type="entry name" value="MetI-like"/>
</dbReference>
<evidence type="ECO:0000313" key="12">
    <source>
        <dbReference type="Proteomes" id="UP000242763"/>
    </source>
</evidence>
<keyword evidence="5 9" id="KW-0812">Transmembrane</keyword>
<keyword evidence="8 9" id="KW-0472">Membrane</keyword>
<dbReference type="PANTHER" id="PTHR30614">
    <property type="entry name" value="MEMBRANE COMPONENT OF AMINO ACID ABC TRANSPORTER"/>
    <property type="match status" value="1"/>
</dbReference>
<feature type="transmembrane region" description="Helical" evidence="9">
    <location>
        <begin position="445"/>
        <end position="468"/>
    </location>
</feature>
<feature type="domain" description="Solute-binding protein family 3/N-terminal" evidence="10">
    <location>
        <begin position="35"/>
        <end position="253"/>
    </location>
</feature>
<keyword evidence="12" id="KW-1185">Reference proteome</keyword>
<evidence type="ECO:0000256" key="4">
    <source>
        <dbReference type="ARBA" id="ARBA00022475"/>
    </source>
</evidence>
<keyword evidence="6" id="KW-0029">Amino-acid transport</keyword>
<keyword evidence="7 9" id="KW-1133">Transmembrane helix</keyword>
<dbReference type="InterPro" id="IPR010065">
    <property type="entry name" value="AA_ABC_transptr_permease_3TM"/>
</dbReference>